<dbReference type="GO" id="GO:0006508">
    <property type="term" value="P:proteolysis"/>
    <property type="evidence" value="ECO:0007669"/>
    <property type="project" value="UniProtKB-KW"/>
</dbReference>
<gene>
    <name evidence="9" type="ORF">LARV_03502</name>
</gene>
<dbReference type="GO" id="GO:0008270">
    <property type="term" value="F:zinc ion binding"/>
    <property type="evidence" value="ECO:0007669"/>
    <property type="project" value="InterPro"/>
</dbReference>
<keyword evidence="10" id="KW-1185">Reference proteome</keyword>
<dbReference type="PANTHER" id="PTHR43808:SF31">
    <property type="entry name" value="N-ACETYL-L-CITRULLINE DEACETYLASE"/>
    <property type="match status" value="1"/>
</dbReference>
<name>A0A0S7BD88_9CHLR</name>
<evidence type="ECO:0000256" key="4">
    <source>
        <dbReference type="ARBA" id="ARBA00022723"/>
    </source>
</evidence>
<reference evidence="9" key="1">
    <citation type="submission" date="2015-07" db="EMBL/GenBank/DDBJ databases">
        <title>Draft Genome Sequences of Anaerolinea thermolimosa IMO-1, Bellilinea caldifistulae GOMI-1, Leptolinea tardivitalis YMTK-2, Levilinea saccharolytica KIBI-1,Longilinea arvoryzae KOME-1, Previously Described as Members of the Anaerolineaceae (Chloroflexi).</title>
        <authorList>
            <person name="Sekiguchi Y."/>
            <person name="Ohashi A."/>
            <person name="Matsuura N."/>
            <person name="Tourlousse M.D."/>
        </authorList>
    </citation>
    <scope>NUCLEOTIDE SEQUENCE [LARGE SCALE GENOMIC DNA]</scope>
    <source>
        <strain evidence="9">KOME-1</strain>
    </source>
</reference>
<dbReference type="Proteomes" id="UP000055060">
    <property type="component" value="Unassembled WGS sequence"/>
</dbReference>
<dbReference type="Gene3D" id="3.30.70.360">
    <property type="match status" value="2"/>
</dbReference>
<dbReference type="GO" id="GO:0008777">
    <property type="term" value="F:acetylornithine deacetylase activity"/>
    <property type="evidence" value="ECO:0007669"/>
    <property type="project" value="TreeGrafter"/>
</dbReference>
<proteinExistence type="inferred from homology"/>
<keyword evidence="6" id="KW-0862">Zinc</keyword>
<sequence>MLQERVNQYFENKESTFVDAISRLIAVKSVQEKPLPGMPFGKGPADALALALNMANELGFSTANFDNYVGTVNLSDRETRLGMLCHLDVVGEGIGWSTPPYEAVLKDGMLYGRGSSDNKGPAVAALFALKAVKDLGIPLQYNARLILGTDEETASSDIVYYFERQPAPRFVFSPDGAFPVTNTEKGGLKTTFTKNWSVSEALPRVTAVKGGAIINVIPQQAEAWVEGMSVAELQPICEGVAKTTGAEFNITRENGSVRILAVGKGGHAAMPEKSNNALTALLTLLSALPLAESESAQAIRELNRLFPHGDYYGKAIGIAQSDEISGPLTLSFDIYEQTLTGFSGRFDSRTPLCATRENSLDVVAQRFAGLGIALESKVTAPHHTSCDSPFIQTLLKTYEQYTGRKGFCESTGGGTYVHHIDGGVAFGAMMPGFESKMHGADEHASIADLVTASKVFTQVIADVCG</sequence>
<dbReference type="SUPFAM" id="SSF55031">
    <property type="entry name" value="Bacterial exopeptidase dimerisation domain"/>
    <property type="match status" value="1"/>
</dbReference>
<dbReference type="SUPFAM" id="SSF53187">
    <property type="entry name" value="Zn-dependent exopeptidases"/>
    <property type="match status" value="1"/>
</dbReference>
<dbReference type="EMBL" id="DF967972">
    <property type="protein sequence ID" value="GAP15710.1"/>
    <property type="molecule type" value="Genomic_DNA"/>
</dbReference>
<comment type="cofactor">
    <cofactor evidence="1">
        <name>Zn(2+)</name>
        <dbReference type="ChEBI" id="CHEBI:29105"/>
    </cofactor>
</comment>
<dbReference type="OrthoDB" id="9761532at2"/>
<evidence type="ECO:0000256" key="1">
    <source>
        <dbReference type="ARBA" id="ARBA00001947"/>
    </source>
</evidence>
<keyword evidence="4" id="KW-0479">Metal-binding</keyword>
<keyword evidence="8" id="KW-0482">Metalloprotease</keyword>
<evidence type="ECO:0000313" key="10">
    <source>
        <dbReference type="Proteomes" id="UP000055060"/>
    </source>
</evidence>
<dbReference type="NCBIfam" id="TIGR01887">
    <property type="entry name" value="dipeptidaselike"/>
    <property type="match status" value="1"/>
</dbReference>
<dbReference type="RefSeq" id="WP_075074869.1">
    <property type="nucleotide sequence ID" value="NZ_DF967972.1"/>
</dbReference>
<dbReference type="GO" id="GO:0006526">
    <property type="term" value="P:L-arginine biosynthetic process"/>
    <property type="evidence" value="ECO:0007669"/>
    <property type="project" value="TreeGrafter"/>
</dbReference>
<dbReference type="STRING" id="360412.LARV_03502"/>
<dbReference type="InterPro" id="IPR002933">
    <property type="entry name" value="Peptidase_M20"/>
</dbReference>
<evidence type="ECO:0000256" key="6">
    <source>
        <dbReference type="ARBA" id="ARBA00022833"/>
    </source>
</evidence>
<protein>
    <submittedName>
        <fullName evidence="9">Dipeptidase, putative</fullName>
    </submittedName>
</protein>
<evidence type="ECO:0000256" key="7">
    <source>
        <dbReference type="ARBA" id="ARBA00022997"/>
    </source>
</evidence>
<dbReference type="PANTHER" id="PTHR43808">
    <property type="entry name" value="ACETYLORNITHINE DEACETYLASE"/>
    <property type="match status" value="1"/>
</dbReference>
<keyword evidence="5" id="KW-0378">Hydrolase</keyword>
<dbReference type="GO" id="GO:0016805">
    <property type="term" value="F:dipeptidase activity"/>
    <property type="evidence" value="ECO:0007669"/>
    <property type="project" value="UniProtKB-KW"/>
</dbReference>
<dbReference type="InterPro" id="IPR010964">
    <property type="entry name" value="M20A_pepV-rel"/>
</dbReference>
<dbReference type="InterPro" id="IPR050072">
    <property type="entry name" value="Peptidase_M20A"/>
</dbReference>
<dbReference type="GO" id="GO:0008237">
    <property type="term" value="F:metallopeptidase activity"/>
    <property type="evidence" value="ECO:0007669"/>
    <property type="project" value="UniProtKB-KW"/>
</dbReference>
<evidence type="ECO:0000256" key="5">
    <source>
        <dbReference type="ARBA" id="ARBA00022801"/>
    </source>
</evidence>
<dbReference type="Gene3D" id="3.40.630.10">
    <property type="entry name" value="Zn peptidases"/>
    <property type="match status" value="1"/>
</dbReference>
<evidence type="ECO:0000256" key="2">
    <source>
        <dbReference type="ARBA" id="ARBA00006247"/>
    </source>
</evidence>
<comment type="similarity">
    <text evidence="2">Belongs to the peptidase M20A family.</text>
</comment>
<keyword evidence="3" id="KW-0645">Protease</keyword>
<dbReference type="Pfam" id="PF01546">
    <property type="entry name" value="Peptidase_M20"/>
    <property type="match status" value="1"/>
</dbReference>
<evidence type="ECO:0000256" key="3">
    <source>
        <dbReference type="ARBA" id="ARBA00022670"/>
    </source>
</evidence>
<accession>A0A0S7BD88</accession>
<organism evidence="9">
    <name type="scientific">Longilinea arvoryzae</name>
    <dbReference type="NCBI Taxonomy" id="360412"/>
    <lineage>
        <taxon>Bacteria</taxon>
        <taxon>Bacillati</taxon>
        <taxon>Chloroflexota</taxon>
        <taxon>Anaerolineae</taxon>
        <taxon>Anaerolineales</taxon>
        <taxon>Anaerolineaceae</taxon>
        <taxon>Longilinea</taxon>
    </lineage>
</organism>
<evidence type="ECO:0000313" key="9">
    <source>
        <dbReference type="EMBL" id="GAP15710.1"/>
    </source>
</evidence>
<dbReference type="AlphaFoldDB" id="A0A0S7BD88"/>
<dbReference type="InterPro" id="IPR036264">
    <property type="entry name" value="Bact_exopeptidase_dim_dom"/>
</dbReference>
<evidence type="ECO:0000256" key="8">
    <source>
        <dbReference type="ARBA" id="ARBA00023049"/>
    </source>
</evidence>
<keyword evidence="7" id="KW-0224">Dipeptidase</keyword>